<evidence type="ECO:0000256" key="5">
    <source>
        <dbReference type="ARBA" id="ARBA00023136"/>
    </source>
</evidence>
<dbReference type="GO" id="GO:0002223">
    <property type="term" value="P:stimulatory C-type lectin receptor signaling pathway"/>
    <property type="evidence" value="ECO:0007669"/>
    <property type="project" value="TreeGrafter"/>
</dbReference>
<dbReference type="Proteomes" id="UP000437017">
    <property type="component" value="Unassembled WGS sequence"/>
</dbReference>
<dbReference type="InterPro" id="IPR016186">
    <property type="entry name" value="C-type_lectin-like/link_sf"/>
</dbReference>
<dbReference type="GO" id="GO:0045954">
    <property type="term" value="P:positive regulation of natural killer cell mediated cytotoxicity"/>
    <property type="evidence" value="ECO:0007669"/>
    <property type="project" value="TreeGrafter"/>
</dbReference>
<keyword evidence="3" id="KW-0735">Signal-anchor</keyword>
<feature type="transmembrane region" description="Helical" evidence="6">
    <location>
        <begin position="35"/>
        <end position="56"/>
    </location>
</feature>
<proteinExistence type="predicted"/>
<comment type="caution">
    <text evidence="8">The sequence shown here is derived from an EMBL/GenBank/DDBJ whole genome shotgun (WGS) entry which is preliminary data.</text>
</comment>
<dbReference type="PANTHER" id="PTHR22800:SF257">
    <property type="entry name" value="C-TYPE LECTIN DOMAIN-CONTAINING PROTEIN"/>
    <property type="match status" value="1"/>
</dbReference>
<dbReference type="Pfam" id="PF00059">
    <property type="entry name" value="Lectin_C"/>
    <property type="match status" value="1"/>
</dbReference>
<evidence type="ECO:0000256" key="4">
    <source>
        <dbReference type="ARBA" id="ARBA00022989"/>
    </source>
</evidence>
<name>A0A643CFI7_BALPH</name>
<comment type="subcellular location">
    <subcellularLocation>
        <location evidence="1">Membrane</location>
        <topology evidence="1">Single-pass type II membrane protein</topology>
    </subcellularLocation>
</comment>
<evidence type="ECO:0000256" key="2">
    <source>
        <dbReference type="ARBA" id="ARBA00022692"/>
    </source>
</evidence>
<dbReference type="SUPFAM" id="SSF56436">
    <property type="entry name" value="C-type lectin-like"/>
    <property type="match status" value="1"/>
</dbReference>
<evidence type="ECO:0000256" key="3">
    <source>
        <dbReference type="ARBA" id="ARBA00022968"/>
    </source>
</evidence>
<organism evidence="8 9">
    <name type="scientific">Balaenoptera physalus</name>
    <name type="common">Fin whale</name>
    <name type="synonym">Balaena physalus</name>
    <dbReference type="NCBI Taxonomy" id="9770"/>
    <lineage>
        <taxon>Eukaryota</taxon>
        <taxon>Metazoa</taxon>
        <taxon>Chordata</taxon>
        <taxon>Craniata</taxon>
        <taxon>Vertebrata</taxon>
        <taxon>Euteleostomi</taxon>
        <taxon>Mammalia</taxon>
        <taxon>Eutheria</taxon>
        <taxon>Laurasiatheria</taxon>
        <taxon>Artiodactyla</taxon>
        <taxon>Whippomorpha</taxon>
        <taxon>Cetacea</taxon>
        <taxon>Mysticeti</taxon>
        <taxon>Balaenopteridae</taxon>
        <taxon>Balaenoptera</taxon>
    </lineage>
</organism>
<evidence type="ECO:0000256" key="6">
    <source>
        <dbReference type="SAM" id="Phobius"/>
    </source>
</evidence>
<feature type="domain" description="C-type lectin" evidence="7">
    <location>
        <begin position="73"/>
        <end position="144"/>
    </location>
</feature>
<dbReference type="GO" id="GO:0016020">
    <property type="term" value="C:membrane"/>
    <property type="evidence" value="ECO:0007669"/>
    <property type="project" value="UniProtKB-SubCell"/>
</dbReference>
<keyword evidence="5 6" id="KW-0472">Membrane</keyword>
<dbReference type="InterPro" id="IPR050919">
    <property type="entry name" value="NKG2/CD94_NK_receptors"/>
</dbReference>
<dbReference type="PANTHER" id="PTHR22800">
    <property type="entry name" value="C-TYPE LECTIN PROTEINS"/>
    <property type="match status" value="1"/>
</dbReference>
<evidence type="ECO:0000256" key="1">
    <source>
        <dbReference type="ARBA" id="ARBA00004606"/>
    </source>
</evidence>
<reference evidence="8 9" key="1">
    <citation type="journal article" date="2019" name="PLoS ONE">
        <title>Genomic analyses reveal an absence of contemporary introgressive admixture between fin whales and blue whales, despite known hybrids.</title>
        <authorList>
            <person name="Westbury M.V."/>
            <person name="Petersen B."/>
            <person name="Lorenzen E.D."/>
        </authorList>
    </citation>
    <scope>NUCLEOTIDE SEQUENCE [LARGE SCALE GENOMIC DNA]</scope>
    <source>
        <strain evidence="8">FinWhale-01</strain>
    </source>
</reference>
<dbReference type="OrthoDB" id="538816at2759"/>
<accession>A0A643CFI7</accession>
<feature type="non-terminal residue" evidence="8">
    <location>
        <position position="1"/>
    </location>
</feature>
<keyword evidence="9" id="KW-1185">Reference proteome</keyword>
<evidence type="ECO:0000313" key="9">
    <source>
        <dbReference type="Proteomes" id="UP000437017"/>
    </source>
</evidence>
<evidence type="ECO:0000259" key="7">
    <source>
        <dbReference type="PROSITE" id="PS50041"/>
    </source>
</evidence>
<dbReference type="PROSITE" id="PS50041">
    <property type="entry name" value="C_TYPE_LECTIN_2"/>
    <property type="match status" value="1"/>
</dbReference>
<keyword evidence="4 6" id="KW-1133">Transmembrane helix</keyword>
<dbReference type="InterPro" id="IPR001304">
    <property type="entry name" value="C-type_lectin-like"/>
</dbReference>
<protein>
    <recommendedName>
        <fullName evidence="7">C-type lectin domain-containing protein</fullName>
    </recommendedName>
</protein>
<dbReference type="InterPro" id="IPR016187">
    <property type="entry name" value="CTDL_fold"/>
</dbReference>
<dbReference type="EMBL" id="SGJD01001668">
    <property type="protein sequence ID" value="KAB0398920.1"/>
    <property type="molecule type" value="Genomic_DNA"/>
</dbReference>
<sequence length="144" mass="17287">PSEMSQEKVIYMEPKFLYSKKRKDKRYQTHKRRKCPWHITAIILGIIFRQILSAIYKVRKTQKKEILLYRKLRMAQFYHLGQISWSESKKSCQDLGSNRIKIDDRKEQTFIQSKIKYNHWVGLEGRGANHPWMWLDGTSASKNL</sequence>
<keyword evidence="2 6" id="KW-0812">Transmembrane</keyword>
<dbReference type="AlphaFoldDB" id="A0A643CFI7"/>
<evidence type="ECO:0000313" key="8">
    <source>
        <dbReference type="EMBL" id="KAB0398920.1"/>
    </source>
</evidence>
<gene>
    <name evidence="8" type="ORF">E2I00_011841</name>
</gene>
<dbReference type="Gene3D" id="3.10.100.10">
    <property type="entry name" value="Mannose-Binding Protein A, subunit A"/>
    <property type="match status" value="1"/>
</dbReference>